<feature type="compositionally biased region" description="Polar residues" evidence="1">
    <location>
        <begin position="127"/>
        <end position="142"/>
    </location>
</feature>
<sequence length="236" mass="26790">MPHQHRNTEDVVHSERGLVVSQRQTFSRQYFKMLGQRRSLDFAYSQSGACHCLASIDIRTQLGILGYSATIERLLRGHPENTEQSFVYSISKSNSNSSKETRGDSEEAASPSVSESNSASNSDRDQLSTSPTSDAGNEQIIPTNPLRDIDCYGPTVTEDDGAHLDFQSEEYQFQAETFPRAQSELSLYHFHGLKSSEEEFAEDPAHKFWSWDQARMQWFHQDENTGNIIWCPNELD</sequence>
<evidence type="ECO:0000256" key="1">
    <source>
        <dbReference type="SAM" id="MobiDB-lite"/>
    </source>
</evidence>
<gene>
    <name evidence="2" type="ORF">CTRI78_v005102</name>
</gene>
<proteinExistence type="predicted"/>
<dbReference type="EMBL" id="RYZW01000040">
    <property type="protein sequence ID" value="TDZ59782.1"/>
    <property type="molecule type" value="Genomic_DNA"/>
</dbReference>
<dbReference type="AlphaFoldDB" id="A0A4R8RFK8"/>
<protein>
    <submittedName>
        <fullName evidence="2">Uncharacterized protein</fullName>
    </submittedName>
</protein>
<feature type="compositionally biased region" description="Low complexity" evidence="1">
    <location>
        <begin position="89"/>
        <end position="98"/>
    </location>
</feature>
<comment type="caution">
    <text evidence="2">The sequence shown here is derived from an EMBL/GenBank/DDBJ whole genome shotgun (WGS) entry which is preliminary data.</text>
</comment>
<evidence type="ECO:0000313" key="3">
    <source>
        <dbReference type="Proteomes" id="UP000295703"/>
    </source>
</evidence>
<accession>A0A4R8RFK8</accession>
<feature type="region of interest" description="Disordered" evidence="1">
    <location>
        <begin position="88"/>
        <end position="149"/>
    </location>
</feature>
<feature type="compositionally biased region" description="Low complexity" evidence="1">
    <location>
        <begin position="108"/>
        <end position="121"/>
    </location>
</feature>
<dbReference type="Proteomes" id="UP000295703">
    <property type="component" value="Unassembled WGS sequence"/>
</dbReference>
<reference evidence="2 3" key="1">
    <citation type="submission" date="2018-12" db="EMBL/GenBank/DDBJ databases">
        <title>Genome sequence and assembly of Colletotrichum trifolii.</title>
        <authorList>
            <person name="Gan P."/>
            <person name="Shirasu K."/>
        </authorList>
    </citation>
    <scope>NUCLEOTIDE SEQUENCE [LARGE SCALE GENOMIC DNA]</scope>
    <source>
        <strain evidence="2 3">543-2</strain>
    </source>
</reference>
<evidence type="ECO:0000313" key="2">
    <source>
        <dbReference type="EMBL" id="TDZ59782.1"/>
    </source>
</evidence>
<keyword evidence="3" id="KW-1185">Reference proteome</keyword>
<organism evidence="2 3">
    <name type="scientific">Colletotrichum trifolii</name>
    <dbReference type="NCBI Taxonomy" id="5466"/>
    <lineage>
        <taxon>Eukaryota</taxon>
        <taxon>Fungi</taxon>
        <taxon>Dikarya</taxon>
        <taxon>Ascomycota</taxon>
        <taxon>Pezizomycotina</taxon>
        <taxon>Sordariomycetes</taxon>
        <taxon>Hypocreomycetidae</taxon>
        <taxon>Glomerellales</taxon>
        <taxon>Glomerellaceae</taxon>
        <taxon>Colletotrichum</taxon>
        <taxon>Colletotrichum orbiculare species complex</taxon>
    </lineage>
</organism>
<name>A0A4R8RFK8_COLTR</name>